<dbReference type="InterPro" id="IPR027986">
    <property type="entry name" value="TCAIM"/>
</dbReference>
<accession>A0A2V0NYS7</accession>
<dbReference type="OrthoDB" id="1888383at2759"/>
<dbReference type="STRING" id="307507.A0A2V0NYS7"/>
<comment type="caution">
    <text evidence="4">The sequence shown here is derived from an EMBL/GenBank/DDBJ whole genome shotgun (WGS) entry which is preliminary data.</text>
</comment>
<feature type="compositionally biased region" description="Low complexity" evidence="1">
    <location>
        <begin position="475"/>
        <end position="484"/>
    </location>
</feature>
<dbReference type="Proteomes" id="UP000247498">
    <property type="component" value="Unassembled WGS sequence"/>
</dbReference>
<dbReference type="PANTHER" id="PTHR31596:SF1">
    <property type="entry name" value="T-CELL ACTIVATION INHIBITOR, MITOCHONDRIAL"/>
    <property type="match status" value="1"/>
</dbReference>
<evidence type="ECO:0000259" key="3">
    <source>
        <dbReference type="Pfam" id="PF14688"/>
    </source>
</evidence>
<name>A0A2V0NYS7_9CHLO</name>
<dbReference type="GO" id="GO:0005739">
    <property type="term" value="C:mitochondrion"/>
    <property type="evidence" value="ECO:0007669"/>
    <property type="project" value="TreeGrafter"/>
</dbReference>
<dbReference type="AlphaFoldDB" id="A0A2V0NYS7"/>
<feature type="compositionally biased region" description="Low complexity" evidence="1">
    <location>
        <begin position="434"/>
        <end position="468"/>
    </location>
</feature>
<evidence type="ECO:0000313" key="5">
    <source>
        <dbReference type="Proteomes" id="UP000247498"/>
    </source>
</evidence>
<feature type="region of interest" description="Disordered" evidence="1">
    <location>
        <begin position="421"/>
        <end position="499"/>
    </location>
</feature>
<dbReference type="EMBL" id="BDRX01000035">
    <property type="protein sequence ID" value="GBF92791.1"/>
    <property type="molecule type" value="Genomic_DNA"/>
</dbReference>
<dbReference type="Pfam" id="PF14688">
    <property type="entry name" value="DUF4461"/>
    <property type="match status" value="1"/>
</dbReference>
<sequence length="618" mass="63463">MRALHRVIKRSFAAEECCNAVSRQAQAHTPAEAATAWRARCAAVAAARSAAEAPSPSHAADRRTWQQRRRLSGSAGGGSGGGDGGDGGGSGGGAASRAPTLKAALRALFLRVHPDLFSDYPAEQAENQRSFQLLQEYLEAARAPPDGGPASRVPYRFRFFLRPAGGGGDGPEPDAGPEAGAGAPAAEAERAGAPALVRAELTLPPPEPSPAGGGALSAATRKALGKLLGLCGIEADTAAAESEEDAAARRRLRAFLPEAAEAVRHAESGAVGWEVRAANIRGAMRLARRVVVGFGAGDFPGPRQVELLQALARVLDELAAEGVDVGGANIMFGSKTAMDAKGTLWLDAWEDDHESWADFLGGADLSFAAARREAAAALRRLEGGVAAAAGLGMVFAPAGLAATGEYRAFLERLAAHAAQHGPISARSSSGGGDSSSSSSTGSAEAQQQQQHQQQQGPEGFGQLPLYVAPLPPPASSGSGSSTTGSRGGAAGGSEEAGGSSGFEVQQGMCCLQVPVTAEPAAVYAFVQDRGPDALRLLSDRRAAAARAEDLAARVRARLRLRRLLRDPLLAPWQFEAGCGRLLQHAGALTQFVEGASVRVSDANRVDGATIDVAWDAEP</sequence>
<keyword evidence="5" id="KW-1185">Reference proteome</keyword>
<feature type="region of interest" description="Disordered" evidence="1">
    <location>
        <begin position="163"/>
        <end position="190"/>
    </location>
</feature>
<feature type="compositionally biased region" description="Gly residues" evidence="1">
    <location>
        <begin position="485"/>
        <end position="499"/>
    </location>
</feature>
<protein>
    <recommendedName>
        <fullName evidence="6">DUF4460 domain-containing protein</fullName>
    </recommendedName>
</protein>
<feature type="domain" description="DUF4461" evidence="3">
    <location>
        <begin position="511"/>
        <end position="605"/>
    </location>
</feature>
<feature type="region of interest" description="Disordered" evidence="1">
    <location>
        <begin position="48"/>
        <end position="96"/>
    </location>
</feature>
<dbReference type="PANTHER" id="PTHR31596">
    <property type="entry name" value="T-CELL ACTIVATION INHIBITOR, MITOCHONDRIAL"/>
    <property type="match status" value="1"/>
</dbReference>
<evidence type="ECO:0000256" key="1">
    <source>
        <dbReference type="SAM" id="MobiDB-lite"/>
    </source>
</evidence>
<feature type="compositionally biased region" description="Gly residues" evidence="1">
    <location>
        <begin position="74"/>
        <end position="94"/>
    </location>
</feature>
<dbReference type="InParanoid" id="A0A2V0NYS7"/>
<evidence type="ECO:0000259" key="2">
    <source>
        <dbReference type="Pfam" id="PF14687"/>
    </source>
</evidence>
<feature type="domain" description="DUF4460" evidence="2">
    <location>
        <begin position="98"/>
        <end position="162"/>
    </location>
</feature>
<feature type="compositionally biased region" description="Low complexity" evidence="1">
    <location>
        <begin position="48"/>
        <end position="58"/>
    </location>
</feature>
<evidence type="ECO:0008006" key="6">
    <source>
        <dbReference type="Google" id="ProtNLM"/>
    </source>
</evidence>
<reference evidence="4 5" key="1">
    <citation type="journal article" date="2018" name="Sci. Rep.">
        <title>Raphidocelis subcapitata (=Pseudokirchneriella subcapitata) provides an insight into genome evolution and environmental adaptations in the Sphaeropleales.</title>
        <authorList>
            <person name="Suzuki S."/>
            <person name="Yamaguchi H."/>
            <person name="Nakajima N."/>
            <person name="Kawachi M."/>
        </authorList>
    </citation>
    <scope>NUCLEOTIDE SEQUENCE [LARGE SCALE GENOMIC DNA]</scope>
    <source>
        <strain evidence="4 5">NIES-35</strain>
    </source>
</reference>
<organism evidence="4 5">
    <name type="scientific">Raphidocelis subcapitata</name>
    <dbReference type="NCBI Taxonomy" id="307507"/>
    <lineage>
        <taxon>Eukaryota</taxon>
        <taxon>Viridiplantae</taxon>
        <taxon>Chlorophyta</taxon>
        <taxon>core chlorophytes</taxon>
        <taxon>Chlorophyceae</taxon>
        <taxon>CS clade</taxon>
        <taxon>Sphaeropleales</taxon>
        <taxon>Selenastraceae</taxon>
        <taxon>Raphidocelis</taxon>
    </lineage>
</organism>
<proteinExistence type="predicted"/>
<dbReference type="InterPro" id="IPR028031">
    <property type="entry name" value="DUF4460"/>
</dbReference>
<dbReference type="InterPro" id="IPR027989">
    <property type="entry name" value="DUF4461"/>
</dbReference>
<feature type="compositionally biased region" description="Low complexity" evidence="1">
    <location>
        <begin position="176"/>
        <end position="190"/>
    </location>
</feature>
<evidence type="ECO:0000313" key="4">
    <source>
        <dbReference type="EMBL" id="GBF92791.1"/>
    </source>
</evidence>
<dbReference type="Pfam" id="PF14687">
    <property type="entry name" value="DUF4460"/>
    <property type="match status" value="1"/>
</dbReference>
<gene>
    <name evidence="4" type="ORF">Rsub_05410</name>
</gene>